<accession>A0A0F9H888</accession>
<dbReference type="EMBL" id="LAZR01015798">
    <property type="protein sequence ID" value="KKM07324.1"/>
    <property type="molecule type" value="Genomic_DNA"/>
</dbReference>
<reference evidence="1" key="1">
    <citation type="journal article" date="2015" name="Nature">
        <title>Complex archaea that bridge the gap between prokaryotes and eukaryotes.</title>
        <authorList>
            <person name="Spang A."/>
            <person name="Saw J.H."/>
            <person name="Jorgensen S.L."/>
            <person name="Zaremba-Niedzwiedzka K."/>
            <person name="Martijn J."/>
            <person name="Lind A.E."/>
            <person name="van Eijk R."/>
            <person name="Schleper C."/>
            <person name="Guy L."/>
            <person name="Ettema T.J."/>
        </authorList>
    </citation>
    <scope>NUCLEOTIDE SEQUENCE</scope>
</reference>
<comment type="caution">
    <text evidence="1">The sequence shown here is derived from an EMBL/GenBank/DDBJ whole genome shotgun (WGS) entry which is preliminary data.</text>
</comment>
<sequence>NANGYLTKTEALASVTSSQPAAGVWMIDAADASWTASGGSIPSTGDCTDADIIDDTITTPLDGLMFDIDFGAAESAGDGTDFIVSFHANGICRIT</sequence>
<evidence type="ECO:0000313" key="1">
    <source>
        <dbReference type="EMBL" id="KKM07324.1"/>
    </source>
</evidence>
<gene>
    <name evidence="1" type="ORF">LCGC14_1735050</name>
</gene>
<protein>
    <submittedName>
        <fullName evidence="1">Uncharacterized protein</fullName>
    </submittedName>
</protein>
<feature type="non-terminal residue" evidence="1">
    <location>
        <position position="1"/>
    </location>
</feature>
<organism evidence="1">
    <name type="scientific">marine sediment metagenome</name>
    <dbReference type="NCBI Taxonomy" id="412755"/>
    <lineage>
        <taxon>unclassified sequences</taxon>
        <taxon>metagenomes</taxon>
        <taxon>ecological metagenomes</taxon>
    </lineage>
</organism>
<proteinExistence type="predicted"/>
<name>A0A0F9H888_9ZZZZ</name>
<dbReference type="AlphaFoldDB" id="A0A0F9H888"/>